<proteinExistence type="predicted"/>
<dbReference type="EMBL" id="DF968109">
    <property type="protein sequence ID" value="GAP05058.1"/>
    <property type="molecule type" value="Genomic_DNA"/>
</dbReference>
<evidence type="ECO:0000259" key="1">
    <source>
        <dbReference type="Pfam" id="PF13936"/>
    </source>
</evidence>
<accession>A0A3F3HCG4</accession>
<organism evidence="2">
    <name type="scientific">Fructobacillus tropaeoli</name>
    <dbReference type="NCBI Taxonomy" id="709323"/>
    <lineage>
        <taxon>Bacteria</taxon>
        <taxon>Bacillati</taxon>
        <taxon>Bacillota</taxon>
        <taxon>Bacilli</taxon>
        <taxon>Lactobacillales</taxon>
        <taxon>Lactobacillaceae</taxon>
        <taxon>Fructobacillus</taxon>
    </lineage>
</organism>
<feature type="domain" description="Transposase IS30-like HTH" evidence="1">
    <location>
        <begin position="4"/>
        <end position="44"/>
    </location>
</feature>
<dbReference type="Pfam" id="PF13936">
    <property type="entry name" value="HTH_38"/>
    <property type="match status" value="1"/>
</dbReference>
<evidence type="ECO:0000313" key="2">
    <source>
        <dbReference type="EMBL" id="GAP05058.1"/>
    </source>
</evidence>
<gene>
    <name evidence="2" type="ORF">FTRO_0320010</name>
</gene>
<sequence>MGQKHLQLAQRVQIETLLKEGHNLSFIAKNIGYSRETVTKEIQRTTLHATMDKKSKYTYIKAYVQSHRGTDAS</sequence>
<protein>
    <submittedName>
        <fullName evidence="2">Transposase</fullName>
    </submittedName>
</protein>
<dbReference type="Gene3D" id="1.10.10.60">
    <property type="entry name" value="Homeodomain-like"/>
    <property type="match status" value="1"/>
</dbReference>
<name>A0A3F3HCG4_9LACO</name>
<dbReference type="AlphaFoldDB" id="A0A3F3HCG4"/>
<reference evidence="2" key="1">
    <citation type="journal article" date="2015" name="BMC Genomics">
        <title>Comparative genomics of Fructobacillus spp. and Leuconostoc spp. reveals niche-specific evolution of Fructobacillus spp.</title>
        <authorList>
            <person name="Endo A."/>
            <person name="Tanizawa Y."/>
            <person name="Tanaka N."/>
            <person name="Maeno S."/>
            <person name="Kumar H."/>
            <person name="Shiwa Y."/>
            <person name="Okada S."/>
            <person name="Yoshikawa H."/>
            <person name="Dicks L."/>
            <person name="Nakagawa J."/>
            <person name="Arita M."/>
        </authorList>
    </citation>
    <scope>NUCLEOTIDE SEQUENCE [LARGE SCALE GENOMIC DNA]</scope>
    <source>
        <strain evidence="2">F214-1</strain>
    </source>
</reference>
<dbReference type="InterPro" id="IPR025246">
    <property type="entry name" value="IS30-like_HTH"/>
</dbReference>
<dbReference type="Proteomes" id="UP000064514">
    <property type="component" value="Unassembled WGS sequence"/>
</dbReference>